<accession>A0ACD4ZHK0</accession>
<proteinExistence type="predicted"/>
<sequence>MRDGAGEVLAEASLNVPGDISLAGYDTRRGAGERRCGDQV</sequence>
<dbReference type="Proteomes" id="UP001348369">
    <property type="component" value="Chromosome"/>
</dbReference>
<gene>
    <name evidence="1" type="ORF">OG835_13465</name>
</gene>
<reference evidence="1" key="1">
    <citation type="submission" date="2022-10" db="EMBL/GenBank/DDBJ databases">
        <title>The complete genomes of actinobacterial strains from the NBC collection.</title>
        <authorList>
            <person name="Joergensen T.S."/>
            <person name="Alvarez Arevalo M."/>
            <person name="Sterndorff E.B."/>
            <person name="Faurdal D."/>
            <person name="Vuksanovic O."/>
            <person name="Mourched A.-S."/>
            <person name="Charusanti P."/>
            <person name="Shaw S."/>
            <person name="Blin K."/>
            <person name="Weber T."/>
        </authorList>
    </citation>
    <scope>NUCLEOTIDE SEQUENCE</scope>
    <source>
        <strain evidence="1">NBC 01771</strain>
    </source>
</reference>
<name>A0ACD4ZHK0_9ACTN</name>
<keyword evidence="2" id="KW-1185">Reference proteome</keyword>
<dbReference type="EMBL" id="CP109109">
    <property type="protein sequence ID" value="WSB97925.1"/>
    <property type="molecule type" value="Genomic_DNA"/>
</dbReference>
<organism evidence="1 2">
    <name type="scientific">Streptomyces scopuliridis</name>
    <dbReference type="NCBI Taxonomy" id="452529"/>
    <lineage>
        <taxon>Bacteria</taxon>
        <taxon>Bacillati</taxon>
        <taxon>Actinomycetota</taxon>
        <taxon>Actinomycetes</taxon>
        <taxon>Kitasatosporales</taxon>
        <taxon>Streptomycetaceae</taxon>
        <taxon>Streptomyces</taxon>
    </lineage>
</organism>
<evidence type="ECO:0000313" key="2">
    <source>
        <dbReference type="Proteomes" id="UP001348369"/>
    </source>
</evidence>
<protein>
    <submittedName>
        <fullName evidence="1">Uncharacterized protein</fullName>
    </submittedName>
</protein>
<evidence type="ECO:0000313" key="1">
    <source>
        <dbReference type="EMBL" id="WSB97925.1"/>
    </source>
</evidence>